<keyword evidence="3" id="KW-0158">Chromosome</keyword>
<evidence type="ECO:0000256" key="10">
    <source>
        <dbReference type="ARBA" id="ARBA00023242"/>
    </source>
</evidence>
<evidence type="ECO:0000256" key="3">
    <source>
        <dbReference type="ARBA" id="ARBA00022454"/>
    </source>
</evidence>
<comment type="subcellular location">
    <subcellularLocation>
        <location evidence="2">Chromosome</location>
    </subcellularLocation>
    <subcellularLocation>
        <location evidence="1">Nucleus</location>
    </subcellularLocation>
</comment>
<keyword evidence="9" id="KW-0234">DNA repair</keyword>
<evidence type="ECO:0000256" key="1">
    <source>
        <dbReference type="ARBA" id="ARBA00004123"/>
    </source>
</evidence>
<keyword evidence="12" id="KW-1185">Reference proteome</keyword>
<dbReference type="PANTHER" id="PTHR19306">
    <property type="entry name" value="STRUCTURAL MAINTENANCE OF CHROMOSOMES 5,6 SMC5, SMC6"/>
    <property type="match status" value="1"/>
</dbReference>
<evidence type="ECO:0000256" key="8">
    <source>
        <dbReference type="ARBA" id="ARBA00023172"/>
    </source>
</evidence>
<dbReference type="Proteomes" id="UP001141327">
    <property type="component" value="Unassembled WGS sequence"/>
</dbReference>
<evidence type="ECO:0000256" key="7">
    <source>
        <dbReference type="ARBA" id="ARBA00023054"/>
    </source>
</evidence>
<sequence>MDEVRRAPFRSQPHGPVGALIRLREKRWAPAVEAFLQPILDALIFTEWADERRFPELKVRTRRQTAASQVYDTRRNEPPNPNLATILRAIECDDPVVVNALIDGFRIEGVGLAATREEGQAILDGTHPNLNLDRSHLYQKYSTHSSMTEDQGQVSLASAGASLANYDAMFVDLQSPAGFLGADPLCHLSVDPLACANPAGGPPIRLDHVLCLDGYELIRKGFVEASYTRPLYNRALGLTTEDRCGSAALRKHAHGSWMCHQHH</sequence>
<keyword evidence="8" id="KW-0233">DNA recombination</keyword>
<comment type="caution">
    <text evidence="11">The sequence shown here is derived from an EMBL/GenBank/DDBJ whole genome shotgun (WGS) entry which is preliminary data.</text>
</comment>
<organism evidence="11 12">
    <name type="scientific">Paratrimastix pyriformis</name>
    <dbReference type="NCBI Taxonomy" id="342808"/>
    <lineage>
        <taxon>Eukaryota</taxon>
        <taxon>Metamonada</taxon>
        <taxon>Preaxostyla</taxon>
        <taxon>Paratrimastigidae</taxon>
        <taxon>Paratrimastix</taxon>
    </lineage>
</organism>
<accession>A0ABQ8UPJ8</accession>
<keyword evidence="7" id="KW-0175">Coiled coil</keyword>
<keyword evidence="4" id="KW-0547">Nucleotide-binding</keyword>
<evidence type="ECO:0000256" key="5">
    <source>
        <dbReference type="ARBA" id="ARBA00022763"/>
    </source>
</evidence>
<gene>
    <name evidence="11" type="ORF">PAPYR_2544</name>
</gene>
<evidence type="ECO:0000313" key="12">
    <source>
        <dbReference type="Proteomes" id="UP001141327"/>
    </source>
</evidence>
<dbReference type="EMBL" id="JAPMOS010000009">
    <property type="protein sequence ID" value="KAJ4461099.1"/>
    <property type="molecule type" value="Genomic_DNA"/>
</dbReference>
<evidence type="ECO:0000256" key="2">
    <source>
        <dbReference type="ARBA" id="ARBA00004286"/>
    </source>
</evidence>
<reference evidence="11" key="1">
    <citation type="journal article" date="2022" name="bioRxiv">
        <title>Genomics of Preaxostyla Flagellates Illuminates Evolutionary Transitions and the Path Towards Mitochondrial Loss.</title>
        <authorList>
            <person name="Novak L.V.F."/>
            <person name="Treitli S.C."/>
            <person name="Pyrih J."/>
            <person name="Halakuc P."/>
            <person name="Pipaliya S.V."/>
            <person name="Vacek V."/>
            <person name="Brzon O."/>
            <person name="Soukal P."/>
            <person name="Eme L."/>
            <person name="Dacks J.B."/>
            <person name="Karnkowska A."/>
            <person name="Elias M."/>
            <person name="Hampl V."/>
        </authorList>
    </citation>
    <scope>NUCLEOTIDE SEQUENCE</scope>
    <source>
        <strain evidence="11">RCP-MX</strain>
    </source>
</reference>
<evidence type="ECO:0000256" key="9">
    <source>
        <dbReference type="ARBA" id="ARBA00023204"/>
    </source>
</evidence>
<evidence type="ECO:0000313" key="11">
    <source>
        <dbReference type="EMBL" id="KAJ4461099.1"/>
    </source>
</evidence>
<protein>
    <submittedName>
        <fullName evidence="11">Uncharacterized protein</fullName>
    </submittedName>
</protein>
<evidence type="ECO:0000256" key="4">
    <source>
        <dbReference type="ARBA" id="ARBA00022741"/>
    </source>
</evidence>
<dbReference type="PANTHER" id="PTHR19306:SF6">
    <property type="entry name" value="STRUCTURAL MAINTENANCE OF CHROMOSOMES PROTEIN 6"/>
    <property type="match status" value="1"/>
</dbReference>
<keyword evidence="10" id="KW-0539">Nucleus</keyword>
<name>A0ABQ8UPJ8_9EUKA</name>
<evidence type="ECO:0000256" key="6">
    <source>
        <dbReference type="ARBA" id="ARBA00022840"/>
    </source>
</evidence>
<proteinExistence type="predicted"/>
<keyword evidence="6" id="KW-0067">ATP-binding</keyword>
<keyword evidence="5" id="KW-0227">DNA damage</keyword>